<dbReference type="EMBL" id="CP072788">
    <property type="protein sequence ID" value="QTR02982.1"/>
    <property type="molecule type" value="Genomic_DNA"/>
</dbReference>
<evidence type="ECO:0000256" key="1">
    <source>
        <dbReference type="SAM" id="Phobius"/>
    </source>
</evidence>
<dbReference type="Proteomes" id="UP000671828">
    <property type="component" value="Chromosome"/>
</dbReference>
<protein>
    <submittedName>
        <fullName evidence="2">Uncharacterized protein</fullName>
    </submittedName>
</protein>
<dbReference type="AlphaFoldDB" id="A0A8T8HWV2"/>
<gene>
    <name evidence="2" type="ORF">J7S33_28970</name>
</gene>
<proteinExistence type="predicted"/>
<accession>A0A8T8HWV2</accession>
<keyword evidence="1" id="KW-0812">Transmembrane</keyword>
<evidence type="ECO:0000313" key="3">
    <source>
        <dbReference type="Proteomes" id="UP000671828"/>
    </source>
</evidence>
<keyword evidence="1" id="KW-0472">Membrane</keyword>
<feature type="transmembrane region" description="Helical" evidence="1">
    <location>
        <begin position="20"/>
        <end position="38"/>
    </location>
</feature>
<reference evidence="2" key="1">
    <citation type="submission" date="2021-04" db="EMBL/GenBank/DDBJ databases">
        <title>Saccharothrix algeriensis WGS.</title>
        <authorList>
            <person name="Stuskova K."/>
            <person name="Hakalova E."/>
            <person name="Tebbal A.B."/>
            <person name="Eichmeier A."/>
        </authorList>
    </citation>
    <scope>NUCLEOTIDE SEQUENCE</scope>
    <source>
        <strain evidence="2">NRRL B-24137</strain>
    </source>
</reference>
<sequence length="62" mass="7198">MFLFTVACAWAHLEDWRDLFLLGAITAGLLLLGSTRRLRRIAEADREEQQRRRVVEEVRAAT</sequence>
<feature type="non-terminal residue" evidence="2">
    <location>
        <position position="62"/>
    </location>
</feature>
<organism evidence="2 3">
    <name type="scientific">Saccharothrix algeriensis</name>
    <dbReference type="NCBI Taxonomy" id="173560"/>
    <lineage>
        <taxon>Bacteria</taxon>
        <taxon>Bacillati</taxon>
        <taxon>Actinomycetota</taxon>
        <taxon>Actinomycetes</taxon>
        <taxon>Pseudonocardiales</taxon>
        <taxon>Pseudonocardiaceae</taxon>
        <taxon>Saccharothrix</taxon>
    </lineage>
</organism>
<keyword evidence="1" id="KW-1133">Transmembrane helix</keyword>
<name>A0A8T8HWV2_9PSEU</name>
<evidence type="ECO:0000313" key="2">
    <source>
        <dbReference type="EMBL" id="QTR02982.1"/>
    </source>
</evidence>